<dbReference type="AlphaFoldDB" id="A0A8S1Q7E4"/>
<comment type="caution">
    <text evidence="1">The sequence shown here is derived from an EMBL/GenBank/DDBJ whole genome shotgun (WGS) entry which is preliminary data.</text>
</comment>
<evidence type="ECO:0000313" key="3">
    <source>
        <dbReference type="Proteomes" id="UP000688137"/>
    </source>
</evidence>
<name>A0A8S1Q7E4_PARPR</name>
<gene>
    <name evidence="1" type="ORF">PPRIM_AZ9-3.1.T1460140</name>
    <name evidence="2" type="ORF">PPRIM_AZ9-3.1.T1460142</name>
</gene>
<dbReference type="EMBL" id="CAJJDM010000150">
    <property type="protein sequence ID" value="CAD8111183.1"/>
    <property type="molecule type" value="Genomic_DNA"/>
</dbReference>
<organism evidence="1 3">
    <name type="scientific">Paramecium primaurelia</name>
    <dbReference type="NCBI Taxonomy" id="5886"/>
    <lineage>
        <taxon>Eukaryota</taxon>
        <taxon>Sar</taxon>
        <taxon>Alveolata</taxon>
        <taxon>Ciliophora</taxon>
        <taxon>Intramacronucleata</taxon>
        <taxon>Oligohymenophorea</taxon>
        <taxon>Peniculida</taxon>
        <taxon>Parameciidae</taxon>
        <taxon>Paramecium</taxon>
    </lineage>
</organism>
<proteinExistence type="predicted"/>
<accession>A0A8S1Q7E4</accession>
<evidence type="ECO:0000313" key="2">
    <source>
        <dbReference type="EMBL" id="CAD8111187.1"/>
    </source>
</evidence>
<dbReference type="EMBL" id="CAJJDM010000150">
    <property type="protein sequence ID" value="CAD8111187.1"/>
    <property type="molecule type" value="Genomic_DNA"/>
</dbReference>
<reference evidence="1" key="1">
    <citation type="submission" date="2021-01" db="EMBL/GenBank/DDBJ databases">
        <authorList>
            <consortium name="Genoscope - CEA"/>
            <person name="William W."/>
        </authorList>
    </citation>
    <scope>NUCLEOTIDE SEQUENCE</scope>
</reference>
<evidence type="ECO:0000313" key="1">
    <source>
        <dbReference type="EMBL" id="CAD8111183.1"/>
    </source>
</evidence>
<protein>
    <submittedName>
        <fullName evidence="1">Uncharacterized protein</fullName>
    </submittedName>
</protein>
<dbReference type="Proteomes" id="UP000688137">
    <property type="component" value="Unassembled WGS sequence"/>
</dbReference>
<keyword evidence="3" id="KW-1185">Reference proteome</keyword>
<sequence length="114" mass="13712">MAIMKSTMEQTKIKIYLKFSQGFLEGNNKRGNQRFQWLNLHFEINNHEEERKIKFQTQKLGFQLGNTRNYNIYLIQYTWIGTNMFGRNIYNLITIGFSTCRLTCFYTVYQLQAD</sequence>